<keyword evidence="9 10" id="KW-0961">Cell wall biogenesis/degradation</keyword>
<evidence type="ECO:0000313" key="15">
    <source>
        <dbReference type="EMBL" id="WEK56359.1"/>
    </source>
</evidence>
<keyword evidence="4 10" id="KW-0547">Nucleotide-binding</keyword>
<gene>
    <name evidence="10" type="primary">murF</name>
    <name evidence="15" type="ORF">P0Y55_10295</name>
</gene>
<proteinExistence type="inferred from homology"/>
<keyword evidence="16" id="KW-1185">Reference proteome</keyword>
<evidence type="ECO:0000256" key="2">
    <source>
        <dbReference type="ARBA" id="ARBA00022598"/>
    </source>
</evidence>
<sequence>MMQATIRDIAGWCNSLKIEQENTCLLTGVSIDTRRISSGQLFVPLAGERSDGHDHIEAAIAAGAVASLWERSKPLPSGVEIPLIIVEDAVAALQALAAGYLERLQAKVVGITGSNGKTTTKDLVAAVLATKFVVHKTEGNYNNHLGLPLTILNAPVDTDVLVLEMGMSERGEISFLSKLAKPDVTVITNVGESHLLQLGSRRNIARAKLEIVEGMKAGGTLVYYGEEPLLREELAVIMQGKSESIFPDGLQLLTYGETESCDLIAQEIKLTDASTSFTVNESAQSEQQTTYELPIPGRHNAVNALAAIAIGRILGLSDVEIATGLQAVKLTSMRIERSRANNGAVILNDAYNASPTSVKAAIELVAELKGYHRKWIVLGDMLELGPDEEQFHRDIGAALQPSKADRVLLYGSLSIHTANEASGKYAPECVQHFTEKQELTTLLLQELEPEDLVLVKASRGMKMEEVVAALQSGLKG</sequence>
<dbReference type="AlphaFoldDB" id="A0AA95F0M9"/>
<dbReference type="GO" id="GO:0005524">
    <property type="term" value="F:ATP binding"/>
    <property type="evidence" value="ECO:0007669"/>
    <property type="project" value="UniProtKB-UniRule"/>
</dbReference>
<dbReference type="InterPro" id="IPR005863">
    <property type="entry name" value="UDP-N-AcMur_synth"/>
</dbReference>
<keyword evidence="5 10" id="KW-0067">ATP-binding</keyword>
<dbReference type="Gene3D" id="3.40.1190.10">
    <property type="entry name" value="Mur-like, catalytic domain"/>
    <property type="match status" value="1"/>
</dbReference>
<accession>A0AA95F0M9</accession>
<evidence type="ECO:0000256" key="6">
    <source>
        <dbReference type="ARBA" id="ARBA00022960"/>
    </source>
</evidence>
<keyword evidence="2 10" id="KW-0436">Ligase</keyword>
<dbReference type="InterPro" id="IPR004101">
    <property type="entry name" value="Mur_ligase_C"/>
</dbReference>
<dbReference type="InterPro" id="IPR036615">
    <property type="entry name" value="Mur_ligase_C_dom_sf"/>
</dbReference>
<dbReference type="HAMAP" id="MF_02019">
    <property type="entry name" value="MurF"/>
    <property type="match status" value="1"/>
</dbReference>
<feature type="domain" description="Mur ligase C-terminal" evidence="13">
    <location>
        <begin position="333"/>
        <end position="459"/>
    </location>
</feature>
<dbReference type="Pfam" id="PF08245">
    <property type="entry name" value="Mur_ligase_M"/>
    <property type="match status" value="1"/>
</dbReference>
<evidence type="ECO:0000259" key="13">
    <source>
        <dbReference type="Pfam" id="PF02875"/>
    </source>
</evidence>
<dbReference type="Gene3D" id="3.90.190.20">
    <property type="entry name" value="Mur ligase, C-terminal domain"/>
    <property type="match status" value="1"/>
</dbReference>
<dbReference type="InterPro" id="IPR035911">
    <property type="entry name" value="MurE/MurF_N"/>
</dbReference>
<comment type="pathway">
    <text evidence="10 11">Cell wall biogenesis; peptidoglycan biosynthesis.</text>
</comment>
<keyword evidence="8 10" id="KW-0131">Cell cycle</keyword>
<dbReference type="EMBL" id="CP119317">
    <property type="protein sequence ID" value="WEK56359.1"/>
    <property type="molecule type" value="Genomic_DNA"/>
</dbReference>
<dbReference type="GO" id="GO:0051301">
    <property type="term" value="P:cell division"/>
    <property type="evidence" value="ECO:0007669"/>
    <property type="project" value="UniProtKB-KW"/>
</dbReference>
<feature type="domain" description="Mur ligase central" evidence="14">
    <location>
        <begin position="111"/>
        <end position="310"/>
    </location>
</feature>
<evidence type="ECO:0000313" key="16">
    <source>
        <dbReference type="Proteomes" id="UP001178662"/>
    </source>
</evidence>
<evidence type="ECO:0000256" key="7">
    <source>
        <dbReference type="ARBA" id="ARBA00022984"/>
    </source>
</evidence>
<evidence type="ECO:0000259" key="12">
    <source>
        <dbReference type="Pfam" id="PF01225"/>
    </source>
</evidence>
<comment type="catalytic activity">
    <reaction evidence="10 11">
        <text>D-alanyl-D-alanine + UDP-N-acetyl-alpha-D-muramoyl-L-alanyl-gamma-D-glutamyl-meso-2,6-diaminopimelate + ATP = UDP-N-acetyl-alpha-D-muramoyl-L-alanyl-gamma-D-glutamyl-meso-2,6-diaminopimeloyl-D-alanyl-D-alanine + ADP + phosphate + H(+)</text>
        <dbReference type="Rhea" id="RHEA:28374"/>
        <dbReference type="ChEBI" id="CHEBI:15378"/>
        <dbReference type="ChEBI" id="CHEBI:30616"/>
        <dbReference type="ChEBI" id="CHEBI:43474"/>
        <dbReference type="ChEBI" id="CHEBI:57822"/>
        <dbReference type="ChEBI" id="CHEBI:61386"/>
        <dbReference type="ChEBI" id="CHEBI:83905"/>
        <dbReference type="ChEBI" id="CHEBI:456216"/>
        <dbReference type="EC" id="6.3.2.10"/>
    </reaction>
</comment>
<comment type="subcellular location">
    <subcellularLocation>
        <location evidence="10 11">Cytoplasm</location>
    </subcellularLocation>
</comment>
<dbReference type="SUPFAM" id="SSF53244">
    <property type="entry name" value="MurD-like peptide ligases, peptide-binding domain"/>
    <property type="match status" value="1"/>
</dbReference>
<comment type="function">
    <text evidence="10 11">Involved in cell wall formation. Catalyzes the final step in the synthesis of UDP-N-acetylmuramoyl-pentapeptide, the precursor of murein.</text>
</comment>
<dbReference type="InterPro" id="IPR000713">
    <property type="entry name" value="Mur_ligase_N"/>
</dbReference>
<dbReference type="Gene3D" id="3.40.1390.10">
    <property type="entry name" value="MurE/MurF, N-terminal domain"/>
    <property type="match status" value="1"/>
</dbReference>
<dbReference type="PANTHER" id="PTHR43024">
    <property type="entry name" value="UDP-N-ACETYLMURAMOYL-TRIPEPTIDE--D-ALANYL-D-ALANINE LIGASE"/>
    <property type="match status" value="1"/>
</dbReference>
<feature type="domain" description="Mur ligase N-terminal catalytic" evidence="12">
    <location>
        <begin position="27"/>
        <end position="100"/>
    </location>
</feature>
<keyword evidence="6 10" id="KW-0133">Cell shape</keyword>
<dbReference type="GO" id="GO:0008360">
    <property type="term" value="P:regulation of cell shape"/>
    <property type="evidence" value="ECO:0007669"/>
    <property type="project" value="UniProtKB-KW"/>
</dbReference>
<organism evidence="15 16">
    <name type="scientific">Candidatus Cohnella colombiensis</name>
    <dbReference type="NCBI Taxonomy" id="3121368"/>
    <lineage>
        <taxon>Bacteria</taxon>
        <taxon>Bacillati</taxon>
        <taxon>Bacillota</taxon>
        <taxon>Bacilli</taxon>
        <taxon>Bacillales</taxon>
        <taxon>Paenibacillaceae</taxon>
        <taxon>Cohnella</taxon>
    </lineage>
</organism>
<keyword evidence="1 10" id="KW-0963">Cytoplasm</keyword>
<protein>
    <recommendedName>
        <fullName evidence="10 11">UDP-N-acetylmuramoyl-tripeptide--D-alanyl-D-alanine ligase</fullName>
        <ecNumber evidence="10 11">6.3.2.10</ecNumber>
    </recommendedName>
    <alternativeName>
        <fullName evidence="10">D-alanyl-D-alanine-adding enzyme</fullName>
    </alternativeName>
</protein>
<dbReference type="Proteomes" id="UP001178662">
    <property type="component" value="Chromosome"/>
</dbReference>
<dbReference type="GO" id="GO:0009252">
    <property type="term" value="P:peptidoglycan biosynthetic process"/>
    <property type="evidence" value="ECO:0007669"/>
    <property type="project" value="UniProtKB-UniRule"/>
</dbReference>
<dbReference type="SUPFAM" id="SSF63418">
    <property type="entry name" value="MurE/MurF N-terminal domain"/>
    <property type="match status" value="1"/>
</dbReference>
<dbReference type="NCBIfam" id="TIGR01143">
    <property type="entry name" value="murF"/>
    <property type="match status" value="1"/>
</dbReference>
<comment type="similarity">
    <text evidence="10">Belongs to the MurCDEF family. MurF subfamily.</text>
</comment>
<evidence type="ECO:0000256" key="9">
    <source>
        <dbReference type="ARBA" id="ARBA00023316"/>
    </source>
</evidence>
<evidence type="ECO:0000256" key="8">
    <source>
        <dbReference type="ARBA" id="ARBA00023306"/>
    </source>
</evidence>
<dbReference type="PANTHER" id="PTHR43024:SF1">
    <property type="entry name" value="UDP-N-ACETYLMURAMOYL-TRIPEPTIDE--D-ALANYL-D-ALANINE LIGASE"/>
    <property type="match status" value="1"/>
</dbReference>
<reference evidence="15" key="1">
    <citation type="submission" date="2023-03" db="EMBL/GenBank/DDBJ databases">
        <title>Andean soil-derived lignocellulolytic bacterial consortium as a source of novel taxa and putative plastic-active enzymes.</title>
        <authorList>
            <person name="Diaz-Garcia L."/>
            <person name="Chuvochina M."/>
            <person name="Feuerriegel G."/>
            <person name="Bunk B."/>
            <person name="Sproer C."/>
            <person name="Streit W.R."/>
            <person name="Rodriguez L.M."/>
            <person name="Overmann J."/>
            <person name="Jimenez D.J."/>
        </authorList>
    </citation>
    <scope>NUCLEOTIDE SEQUENCE</scope>
    <source>
        <strain evidence="15">MAG 2441</strain>
    </source>
</reference>
<dbReference type="InterPro" id="IPR036565">
    <property type="entry name" value="Mur-like_cat_sf"/>
</dbReference>
<dbReference type="Pfam" id="PF02875">
    <property type="entry name" value="Mur_ligase_C"/>
    <property type="match status" value="1"/>
</dbReference>
<dbReference type="SUPFAM" id="SSF53623">
    <property type="entry name" value="MurD-like peptide ligases, catalytic domain"/>
    <property type="match status" value="1"/>
</dbReference>
<feature type="binding site" evidence="10">
    <location>
        <begin position="113"/>
        <end position="119"/>
    </location>
    <ligand>
        <name>ATP</name>
        <dbReference type="ChEBI" id="CHEBI:30616"/>
    </ligand>
</feature>
<dbReference type="InterPro" id="IPR013221">
    <property type="entry name" value="Mur_ligase_cen"/>
</dbReference>
<dbReference type="InterPro" id="IPR051046">
    <property type="entry name" value="MurCDEF_CellWall_CoF430Synth"/>
</dbReference>
<dbReference type="GO" id="GO:0071555">
    <property type="term" value="P:cell wall organization"/>
    <property type="evidence" value="ECO:0007669"/>
    <property type="project" value="UniProtKB-KW"/>
</dbReference>
<dbReference type="GO" id="GO:0005737">
    <property type="term" value="C:cytoplasm"/>
    <property type="evidence" value="ECO:0007669"/>
    <property type="project" value="UniProtKB-SubCell"/>
</dbReference>
<dbReference type="Pfam" id="PF01225">
    <property type="entry name" value="Mur_ligase"/>
    <property type="match status" value="1"/>
</dbReference>
<keyword evidence="3 10" id="KW-0132">Cell division</keyword>
<dbReference type="GO" id="GO:0047480">
    <property type="term" value="F:UDP-N-acetylmuramoyl-tripeptide-D-alanyl-D-alanine ligase activity"/>
    <property type="evidence" value="ECO:0007669"/>
    <property type="project" value="UniProtKB-UniRule"/>
</dbReference>
<name>A0AA95F0M9_9BACL</name>
<evidence type="ECO:0000256" key="3">
    <source>
        <dbReference type="ARBA" id="ARBA00022618"/>
    </source>
</evidence>
<keyword evidence="7 10" id="KW-0573">Peptidoglycan synthesis</keyword>
<evidence type="ECO:0000259" key="14">
    <source>
        <dbReference type="Pfam" id="PF08245"/>
    </source>
</evidence>
<evidence type="ECO:0000256" key="4">
    <source>
        <dbReference type="ARBA" id="ARBA00022741"/>
    </source>
</evidence>
<evidence type="ECO:0000256" key="11">
    <source>
        <dbReference type="RuleBase" id="RU004136"/>
    </source>
</evidence>
<evidence type="ECO:0000256" key="5">
    <source>
        <dbReference type="ARBA" id="ARBA00022840"/>
    </source>
</evidence>
<dbReference type="EC" id="6.3.2.10" evidence="10 11"/>
<evidence type="ECO:0000256" key="10">
    <source>
        <dbReference type="HAMAP-Rule" id="MF_02019"/>
    </source>
</evidence>
<evidence type="ECO:0000256" key="1">
    <source>
        <dbReference type="ARBA" id="ARBA00022490"/>
    </source>
</evidence>